<dbReference type="EMBL" id="JANBPW010002707">
    <property type="protein sequence ID" value="KAJ1939880.1"/>
    <property type="molecule type" value="Genomic_DNA"/>
</dbReference>
<organism evidence="1 2">
    <name type="scientific">Linderina macrospora</name>
    <dbReference type="NCBI Taxonomy" id="4868"/>
    <lineage>
        <taxon>Eukaryota</taxon>
        <taxon>Fungi</taxon>
        <taxon>Fungi incertae sedis</taxon>
        <taxon>Zoopagomycota</taxon>
        <taxon>Kickxellomycotina</taxon>
        <taxon>Kickxellomycetes</taxon>
        <taxon>Kickxellales</taxon>
        <taxon>Kickxellaceae</taxon>
        <taxon>Linderina</taxon>
    </lineage>
</organism>
<comment type="caution">
    <text evidence="1">The sequence shown here is derived from an EMBL/GenBank/DDBJ whole genome shotgun (WGS) entry which is preliminary data.</text>
</comment>
<evidence type="ECO:0000313" key="2">
    <source>
        <dbReference type="Proteomes" id="UP001150603"/>
    </source>
</evidence>
<reference evidence="1" key="1">
    <citation type="submission" date="2022-07" db="EMBL/GenBank/DDBJ databases">
        <title>Phylogenomic reconstructions and comparative analyses of Kickxellomycotina fungi.</title>
        <authorList>
            <person name="Reynolds N.K."/>
            <person name="Stajich J.E."/>
            <person name="Barry K."/>
            <person name="Grigoriev I.V."/>
            <person name="Crous P."/>
            <person name="Smith M.E."/>
        </authorList>
    </citation>
    <scope>NUCLEOTIDE SEQUENCE</scope>
    <source>
        <strain evidence="1">NRRL 5244</strain>
    </source>
</reference>
<accession>A0ACC1J6R9</accession>
<evidence type="ECO:0000313" key="1">
    <source>
        <dbReference type="EMBL" id="KAJ1939880.1"/>
    </source>
</evidence>
<proteinExistence type="predicted"/>
<sequence>MDYFEALKASERVADPQFHAHSPVPPPRPNNVGDLIAYIRSTCDDLYFSSESDEPVELYQLSASGLQSMEADLDKLTLPSAHDFAVFITGERSLSDDGFVCEKHPIDVFFRQLRNHQVSERQKKLAEALEETFRKEVGEPGCSGAYYRVGIPPNIEVYVVMLIDGQVVGLKTLSIET</sequence>
<gene>
    <name evidence="1" type="ORF">FBU59_003978</name>
</gene>
<protein>
    <submittedName>
        <fullName evidence="1">Uncharacterized protein</fullName>
    </submittedName>
</protein>
<dbReference type="Proteomes" id="UP001150603">
    <property type="component" value="Unassembled WGS sequence"/>
</dbReference>
<name>A0ACC1J6R9_9FUNG</name>
<keyword evidence="2" id="KW-1185">Reference proteome</keyword>